<dbReference type="AlphaFoldDB" id="A0A0C2VR53"/>
<gene>
    <name evidence="1" type="ORF">KP77_24940</name>
</gene>
<protein>
    <submittedName>
        <fullName evidence="1">Uncharacterized protein</fullName>
    </submittedName>
</protein>
<evidence type="ECO:0000313" key="2">
    <source>
        <dbReference type="Proteomes" id="UP000031950"/>
    </source>
</evidence>
<reference evidence="1 2" key="1">
    <citation type="submission" date="2015-01" db="EMBL/GenBank/DDBJ databases">
        <title>Genome sequence of Jeotgalibacillus alimentarius.</title>
        <authorList>
            <person name="Goh K.M."/>
            <person name="Chan K.-G."/>
            <person name="Yaakop A.S."/>
            <person name="Ee R."/>
            <person name="Gan H.M."/>
            <person name="Chan C.S."/>
        </authorList>
    </citation>
    <scope>NUCLEOTIDE SEQUENCE [LARGE SCALE GENOMIC DNA]</scope>
    <source>
        <strain evidence="1 2">YKJ-13</strain>
    </source>
</reference>
<comment type="caution">
    <text evidence="1">The sequence shown here is derived from an EMBL/GenBank/DDBJ whole genome shotgun (WGS) entry which is preliminary data.</text>
</comment>
<dbReference type="EMBL" id="JXRQ01000024">
    <property type="protein sequence ID" value="KIL46926.1"/>
    <property type="molecule type" value="Genomic_DNA"/>
</dbReference>
<dbReference type="Proteomes" id="UP000031950">
    <property type="component" value="Unassembled WGS sequence"/>
</dbReference>
<dbReference type="PATRIC" id="fig|135826.4.peg.2485"/>
<keyword evidence="2" id="KW-1185">Reference proteome</keyword>
<dbReference type="STRING" id="135826.KP77_24940"/>
<proteinExistence type="predicted"/>
<dbReference type="RefSeq" id="WP_200889072.1">
    <property type="nucleotide sequence ID" value="NZ_JXRQ01000024.1"/>
</dbReference>
<evidence type="ECO:0000313" key="1">
    <source>
        <dbReference type="EMBL" id="KIL46926.1"/>
    </source>
</evidence>
<sequence>MFYGFLLNMWIMKKIDAVYLSKMVTLGRITQGESNMIQATPQSDTGSLSVVQEL</sequence>
<accession>A0A0C2VR53</accession>
<name>A0A0C2VR53_9BACL</name>
<organism evidence="1 2">
    <name type="scientific">Jeotgalibacillus alimentarius</name>
    <dbReference type="NCBI Taxonomy" id="135826"/>
    <lineage>
        <taxon>Bacteria</taxon>
        <taxon>Bacillati</taxon>
        <taxon>Bacillota</taxon>
        <taxon>Bacilli</taxon>
        <taxon>Bacillales</taxon>
        <taxon>Caryophanaceae</taxon>
        <taxon>Jeotgalibacillus</taxon>
    </lineage>
</organism>